<evidence type="ECO:0000256" key="2">
    <source>
        <dbReference type="SAM" id="SignalP"/>
    </source>
</evidence>
<feature type="chain" id="PRO_5015927808" evidence="2">
    <location>
        <begin position="21"/>
        <end position="688"/>
    </location>
</feature>
<evidence type="ECO:0000256" key="1">
    <source>
        <dbReference type="SAM" id="MobiDB-lite"/>
    </source>
</evidence>
<keyword evidence="4" id="KW-1185">Reference proteome</keyword>
<organism evidence="3 4">
    <name type="scientific">Raphidocelis subcapitata</name>
    <dbReference type="NCBI Taxonomy" id="307507"/>
    <lineage>
        <taxon>Eukaryota</taxon>
        <taxon>Viridiplantae</taxon>
        <taxon>Chlorophyta</taxon>
        <taxon>core chlorophytes</taxon>
        <taxon>Chlorophyceae</taxon>
        <taxon>CS clade</taxon>
        <taxon>Sphaeropleales</taxon>
        <taxon>Selenastraceae</taxon>
        <taxon>Raphidocelis</taxon>
    </lineage>
</organism>
<evidence type="ECO:0000313" key="3">
    <source>
        <dbReference type="EMBL" id="GBF87575.1"/>
    </source>
</evidence>
<accession>A0A2V0NRW7</accession>
<dbReference type="EMBL" id="BDRX01000001">
    <property type="protein sequence ID" value="GBF87575.1"/>
    <property type="molecule type" value="Genomic_DNA"/>
</dbReference>
<feature type="region of interest" description="Disordered" evidence="1">
    <location>
        <begin position="635"/>
        <end position="688"/>
    </location>
</feature>
<sequence>MAPRLPVALAVAALLIVVSGVIHAPGFIGGAESGSSGGGPGLRRVARRLAQSLDNGGGRAEPSLLNACGSGLTNVRIEFRSPSGSVRRTRIATVAAGGRRTFSVRAAWPSEGVITGQVEGGGSFSLGFQVGQDGAVSWPSAAAPDGAAATPARDAVVEGAACTLGGATLRGPTTAGASLKAAGAPAAMQAARGAAATTRKEGTVQPTSITAVEPNQIIVRADTVSTYLAEPVEIFILANDNIPDPYGTSIKLFSSGSPRGVITLLSLKDDGGESDDVFFGSDGDIWNWFDGRDGPPDNYTGGAAPPLPDNDGQEVYNFLRWSCITYTPGPFILAGTVQFNYTVGSVTGVVTVVIERRPGDSLNAANDYFRLSPEEPTFEELPILFNDMGPTGLATYWLEIYGNDTTDPDYKSFLSVVGFTQGAFGSVDIVEAEETTSTFTYTVTDPGNGGPRCLVDRFTYAIMDPAWPANRPASATVYLNIFDDPPENWADENPDDPPNYPFAVDDEFEGVGRTEPFVMSGLHFNDVTCAGAAKIAYAGSIDPAAGRVNRNGNTVVWYPPAAGVPDDVEYIEFEYQLALPYVSGDSANEFDGGVGGDYTENVPKLAQSNLAKVTMWFGDGGNNYDYDYTGAGAKGAGAADAAPEGSKRAQRKQKKAERRGIKAVKDAERDRLRVTRRNKGFKKAKPTP</sequence>
<gene>
    <name evidence="3" type="ORF">Rsub_00286</name>
</gene>
<reference evidence="3 4" key="1">
    <citation type="journal article" date="2018" name="Sci. Rep.">
        <title>Raphidocelis subcapitata (=Pseudokirchneriella subcapitata) provides an insight into genome evolution and environmental adaptations in the Sphaeropleales.</title>
        <authorList>
            <person name="Suzuki S."/>
            <person name="Yamaguchi H."/>
            <person name="Nakajima N."/>
            <person name="Kawachi M."/>
        </authorList>
    </citation>
    <scope>NUCLEOTIDE SEQUENCE [LARGE SCALE GENOMIC DNA]</scope>
    <source>
        <strain evidence="3 4">NIES-35</strain>
    </source>
</reference>
<feature type="compositionally biased region" description="Basic residues" evidence="1">
    <location>
        <begin position="674"/>
        <end position="688"/>
    </location>
</feature>
<dbReference type="OrthoDB" id="10678078at2759"/>
<feature type="compositionally biased region" description="Basic residues" evidence="1">
    <location>
        <begin position="648"/>
        <end position="657"/>
    </location>
</feature>
<name>A0A2V0NRW7_9CHLO</name>
<dbReference type="Proteomes" id="UP000247498">
    <property type="component" value="Unassembled WGS sequence"/>
</dbReference>
<feature type="compositionally biased region" description="Basic and acidic residues" evidence="1">
    <location>
        <begin position="658"/>
        <end position="673"/>
    </location>
</feature>
<dbReference type="AlphaFoldDB" id="A0A2V0NRW7"/>
<dbReference type="InParanoid" id="A0A2V0NRW7"/>
<comment type="caution">
    <text evidence="3">The sequence shown here is derived from an EMBL/GenBank/DDBJ whole genome shotgun (WGS) entry which is preliminary data.</text>
</comment>
<keyword evidence="2" id="KW-0732">Signal</keyword>
<protein>
    <submittedName>
        <fullName evidence="3">Uncharacterized protein</fullName>
    </submittedName>
</protein>
<feature type="signal peptide" evidence="2">
    <location>
        <begin position="1"/>
        <end position="20"/>
    </location>
</feature>
<evidence type="ECO:0000313" key="4">
    <source>
        <dbReference type="Proteomes" id="UP000247498"/>
    </source>
</evidence>
<proteinExistence type="predicted"/>